<evidence type="ECO:0008006" key="3">
    <source>
        <dbReference type="Google" id="ProtNLM"/>
    </source>
</evidence>
<dbReference type="PANTHER" id="PTHR36527">
    <property type="entry name" value="OS01G0282866 PROTEIN"/>
    <property type="match status" value="1"/>
</dbReference>
<name>A0AAD7JCQ8_9AGAR</name>
<comment type="caution">
    <text evidence="1">The sequence shown here is derived from an EMBL/GenBank/DDBJ whole genome shotgun (WGS) entry which is preliminary data.</text>
</comment>
<keyword evidence="2" id="KW-1185">Reference proteome</keyword>
<proteinExistence type="predicted"/>
<dbReference type="PANTHER" id="PTHR36527:SF3">
    <property type="entry name" value="OS01G0282866 PROTEIN"/>
    <property type="match status" value="1"/>
</dbReference>
<accession>A0AAD7JCQ8</accession>
<evidence type="ECO:0000313" key="1">
    <source>
        <dbReference type="EMBL" id="KAJ7761126.1"/>
    </source>
</evidence>
<dbReference type="Gene3D" id="3.40.50.1440">
    <property type="entry name" value="Tubulin/FtsZ, GTPase domain"/>
    <property type="match status" value="1"/>
</dbReference>
<evidence type="ECO:0000313" key="2">
    <source>
        <dbReference type="Proteomes" id="UP001215598"/>
    </source>
</evidence>
<dbReference type="Proteomes" id="UP001215598">
    <property type="component" value="Unassembled WGS sequence"/>
</dbReference>
<sequence length="248" mass="27289">MRPPLYPTAPAPSRKSSISCIHSPALSHVVHVSRILPRPCSRNPHGPLPLHAARRRTCTTKKSPHPLLPNHLLCRHPILPQPPPVSPSSIPALLHRPPPLCTPPAPPPAPSGIRHLCIVCADSHPHLASELSATDVHVPSAFIQSMLWLDRAQGVSLCRVVNVIVHLQTGQFGNQIGARFWEVVSDEHGIGRVQRHGTNGLQLEQISVYYNKVGGNRPLFRPDNTFIGNSTAIQELFKREGMEEMEFT</sequence>
<dbReference type="InterPro" id="IPR036525">
    <property type="entry name" value="Tubulin/FtsZ_GTPase_sf"/>
</dbReference>
<dbReference type="AlphaFoldDB" id="A0AAD7JCQ8"/>
<dbReference type="SUPFAM" id="SSF52490">
    <property type="entry name" value="Tubulin nucleotide-binding domain-like"/>
    <property type="match status" value="1"/>
</dbReference>
<reference evidence="1" key="1">
    <citation type="submission" date="2023-03" db="EMBL/GenBank/DDBJ databases">
        <title>Massive genome expansion in bonnet fungi (Mycena s.s.) driven by repeated elements and novel gene families across ecological guilds.</title>
        <authorList>
            <consortium name="Lawrence Berkeley National Laboratory"/>
            <person name="Harder C.B."/>
            <person name="Miyauchi S."/>
            <person name="Viragh M."/>
            <person name="Kuo A."/>
            <person name="Thoen E."/>
            <person name="Andreopoulos B."/>
            <person name="Lu D."/>
            <person name="Skrede I."/>
            <person name="Drula E."/>
            <person name="Henrissat B."/>
            <person name="Morin E."/>
            <person name="Kohler A."/>
            <person name="Barry K."/>
            <person name="LaButti K."/>
            <person name="Morin E."/>
            <person name="Salamov A."/>
            <person name="Lipzen A."/>
            <person name="Mereny Z."/>
            <person name="Hegedus B."/>
            <person name="Baldrian P."/>
            <person name="Stursova M."/>
            <person name="Weitz H."/>
            <person name="Taylor A."/>
            <person name="Grigoriev I.V."/>
            <person name="Nagy L.G."/>
            <person name="Martin F."/>
            <person name="Kauserud H."/>
        </authorList>
    </citation>
    <scope>NUCLEOTIDE SEQUENCE</scope>
    <source>
        <strain evidence="1">CBHHK182m</strain>
    </source>
</reference>
<gene>
    <name evidence="1" type="ORF">B0H16DRAFT_1884546</name>
</gene>
<dbReference type="EMBL" id="JARKIB010000036">
    <property type="protein sequence ID" value="KAJ7761126.1"/>
    <property type="molecule type" value="Genomic_DNA"/>
</dbReference>
<protein>
    <recommendedName>
        <fullName evidence="3">Tubulin/FtsZ GTPase domain-containing protein</fullName>
    </recommendedName>
</protein>
<organism evidence="1 2">
    <name type="scientific">Mycena metata</name>
    <dbReference type="NCBI Taxonomy" id="1033252"/>
    <lineage>
        <taxon>Eukaryota</taxon>
        <taxon>Fungi</taxon>
        <taxon>Dikarya</taxon>
        <taxon>Basidiomycota</taxon>
        <taxon>Agaricomycotina</taxon>
        <taxon>Agaricomycetes</taxon>
        <taxon>Agaricomycetidae</taxon>
        <taxon>Agaricales</taxon>
        <taxon>Marasmiineae</taxon>
        <taxon>Mycenaceae</taxon>
        <taxon>Mycena</taxon>
    </lineage>
</organism>